<dbReference type="Gramene" id="evm.model.09.1218">
    <property type="protein sequence ID" value="cds.evm.model.09.1218"/>
    <property type="gene ID" value="evm.TU.09.1218"/>
</dbReference>
<keyword evidence="3" id="KW-1185">Reference proteome</keyword>
<organism evidence="2 3">
    <name type="scientific">Cannabis sativa</name>
    <name type="common">Hemp</name>
    <name type="synonym">Marijuana</name>
    <dbReference type="NCBI Taxonomy" id="3483"/>
    <lineage>
        <taxon>Eukaryota</taxon>
        <taxon>Viridiplantae</taxon>
        <taxon>Streptophyta</taxon>
        <taxon>Embryophyta</taxon>
        <taxon>Tracheophyta</taxon>
        <taxon>Spermatophyta</taxon>
        <taxon>Magnoliopsida</taxon>
        <taxon>eudicotyledons</taxon>
        <taxon>Gunneridae</taxon>
        <taxon>Pentapetalae</taxon>
        <taxon>rosids</taxon>
        <taxon>fabids</taxon>
        <taxon>Rosales</taxon>
        <taxon>Cannabaceae</taxon>
        <taxon>Cannabis</taxon>
    </lineage>
</organism>
<evidence type="ECO:0000313" key="3">
    <source>
        <dbReference type="Proteomes" id="UP000596661"/>
    </source>
</evidence>
<dbReference type="AlphaFoldDB" id="A0A803QDR2"/>
<feature type="region of interest" description="Disordered" evidence="1">
    <location>
        <begin position="98"/>
        <end position="119"/>
    </location>
</feature>
<proteinExistence type="predicted"/>
<protein>
    <submittedName>
        <fullName evidence="2">Uncharacterized protein</fullName>
    </submittedName>
</protein>
<feature type="compositionally biased region" description="Acidic residues" evidence="1">
    <location>
        <begin position="105"/>
        <end position="119"/>
    </location>
</feature>
<dbReference type="Proteomes" id="UP000596661">
    <property type="component" value="Chromosome 9"/>
</dbReference>
<reference evidence="2" key="2">
    <citation type="submission" date="2021-03" db="UniProtKB">
        <authorList>
            <consortium name="EnsemblPlants"/>
        </authorList>
    </citation>
    <scope>IDENTIFICATION</scope>
</reference>
<name>A0A803QDR2_CANSA</name>
<evidence type="ECO:0000313" key="2">
    <source>
        <dbReference type="EnsemblPlants" id="cds.evm.model.09.1218"/>
    </source>
</evidence>
<sequence>MDKGVAGGWTKYEQIGPLKYLCYLLLPFLKNGEILMEVFEDDIWGAKYMASCNIRTQKIKNVVLDADGKLEISYDWLLIFESPLSWMSSSGALISDSEKINVEERSDEEEEEEENEYSP</sequence>
<accession>A0A803QDR2</accession>
<reference evidence="2" key="1">
    <citation type="submission" date="2018-11" db="EMBL/GenBank/DDBJ databases">
        <authorList>
            <person name="Grassa J C."/>
        </authorList>
    </citation>
    <scope>NUCLEOTIDE SEQUENCE [LARGE SCALE GENOMIC DNA]</scope>
</reference>
<dbReference type="EMBL" id="UZAU01000758">
    <property type="status" value="NOT_ANNOTATED_CDS"/>
    <property type="molecule type" value="Genomic_DNA"/>
</dbReference>
<dbReference type="EnsemblPlants" id="evm.model.09.1218">
    <property type="protein sequence ID" value="cds.evm.model.09.1218"/>
    <property type="gene ID" value="evm.TU.09.1218"/>
</dbReference>
<evidence type="ECO:0000256" key="1">
    <source>
        <dbReference type="SAM" id="MobiDB-lite"/>
    </source>
</evidence>